<reference evidence="4" key="2">
    <citation type="journal article" date="2020" name="Microorganisms">
        <title>Osmotic Adaptation and Compatible Solute Biosynthesis of Phototrophic Bacteria as Revealed from Genome Analyses.</title>
        <authorList>
            <person name="Imhoff J.F."/>
            <person name="Rahn T."/>
            <person name="Kunzel S."/>
            <person name="Keller A."/>
            <person name="Neulinger S.C."/>
        </authorList>
    </citation>
    <scope>NUCLEOTIDE SEQUENCE</scope>
    <source>
        <strain evidence="4">DSM 4395</strain>
    </source>
</reference>
<keyword evidence="2" id="KW-0067">ATP-binding</keyword>
<gene>
    <name evidence="4" type="ORF">CCR82_07055</name>
</gene>
<evidence type="ECO:0000313" key="4">
    <source>
        <dbReference type="EMBL" id="MBK5930287.1"/>
    </source>
</evidence>
<evidence type="ECO:0000256" key="1">
    <source>
        <dbReference type="ARBA" id="ARBA00022741"/>
    </source>
</evidence>
<dbReference type="GO" id="GO:0005524">
    <property type="term" value="F:ATP binding"/>
    <property type="evidence" value="ECO:0007669"/>
    <property type="project" value="UniProtKB-KW"/>
</dbReference>
<dbReference type="InterPro" id="IPR011009">
    <property type="entry name" value="Kinase-like_dom_sf"/>
</dbReference>
<dbReference type="Proteomes" id="UP001296967">
    <property type="component" value="Unassembled WGS sequence"/>
</dbReference>
<keyword evidence="5" id="KW-1185">Reference proteome</keyword>
<dbReference type="InterPro" id="IPR002575">
    <property type="entry name" value="Aminoglycoside_PTrfase"/>
</dbReference>
<evidence type="ECO:0000259" key="3">
    <source>
        <dbReference type="Pfam" id="PF01636"/>
    </source>
</evidence>
<organism evidence="4 5">
    <name type="scientific">Halochromatium salexigens</name>
    <name type="common">Chromatium salexigens</name>
    <dbReference type="NCBI Taxonomy" id="49447"/>
    <lineage>
        <taxon>Bacteria</taxon>
        <taxon>Pseudomonadati</taxon>
        <taxon>Pseudomonadota</taxon>
        <taxon>Gammaproteobacteria</taxon>
        <taxon>Chromatiales</taxon>
        <taxon>Chromatiaceae</taxon>
        <taxon>Halochromatium</taxon>
    </lineage>
</organism>
<sequence length="404" mass="44292">MPGALSCATAGKIGVRSHIRRSAANSGAFGSADNLWRHWAASACVEASSVLHGGQQRLISEGGSVADERQALLAHWLAQELGEGVGPLVPASADASFRRYWRFAAQGRTLIAVDAPPEHEDSARFVRLARAFCNAGLNAPEVLAEDLARGFLVVSDLGRETYLNALTACQASTSVPVSARADVLYGDAITALIKLQLGLSTDGLPVYDAAFLRRELDLFRQWLLERLLRVELSEGESRDLEDLFAQLIDNALEQPRVAVHRDFHSRNLMLTEVANPGILDLQDAVSGPLTYDLASLLKDCYLAWPRERVLGWLDDYAEQAYAAGLLGETDRPELVRWFELMGAQRHLKAAGIFARLAVRDGKRGYLADLPRTLGYLSELGSLYPELQPLARLITQRLVPRLSAR</sequence>
<dbReference type="PANTHER" id="PTHR33540">
    <property type="entry name" value="TRNA THREONYLCARBAMOYLADENOSINE BIOSYNTHESIS PROTEIN TSAE"/>
    <property type="match status" value="1"/>
</dbReference>
<dbReference type="SUPFAM" id="SSF56112">
    <property type="entry name" value="Protein kinase-like (PK-like)"/>
    <property type="match status" value="1"/>
</dbReference>
<dbReference type="EMBL" id="NHSF01000048">
    <property type="protein sequence ID" value="MBK5930287.1"/>
    <property type="molecule type" value="Genomic_DNA"/>
</dbReference>
<dbReference type="AlphaFoldDB" id="A0AAJ0XG23"/>
<evidence type="ECO:0000256" key="2">
    <source>
        <dbReference type="ARBA" id="ARBA00022840"/>
    </source>
</evidence>
<reference evidence="4" key="1">
    <citation type="submission" date="2017-05" db="EMBL/GenBank/DDBJ databases">
        <authorList>
            <person name="Imhoff J.F."/>
            <person name="Rahn T."/>
            <person name="Kuenzel S."/>
            <person name="Neulinger S.C."/>
        </authorList>
    </citation>
    <scope>NUCLEOTIDE SEQUENCE</scope>
    <source>
        <strain evidence="4">DSM 4395</strain>
    </source>
</reference>
<accession>A0AAJ0XG23</accession>
<dbReference type="Gene3D" id="3.90.1200.10">
    <property type="match status" value="1"/>
</dbReference>
<proteinExistence type="predicted"/>
<evidence type="ECO:0000313" key="5">
    <source>
        <dbReference type="Proteomes" id="UP001296967"/>
    </source>
</evidence>
<comment type="caution">
    <text evidence="4">The sequence shown here is derived from an EMBL/GenBank/DDBJ whole genome shotgun (WGS) entry which is preliminary data.</text>
</comment>
<name>A0AAJ0XG23_HALSE</name>
<keyword evidence="1" id="KW-0547">Nucleotide-binding</keyword>
<protein>
    <recommendedName>
        <fullName evidence="3">Aminoglycoside phosphotransferase domain-containing protein</fullName>
    </recommendedName>
</protein>
<dbReference type="PANTHER" id="PTHR33540:SF1">
    <property type="entry name" value="N-ACETYLMURAMATE_N-ACETYLGLUCOSAMINE KINASE"/>
    <property type="match status" value="1"/>
</dbReference>
<feature type="domain" description="Aminoglycoside phosphotransferase" evidence="3">
    <location>
        <begin position="89"/>
        <end position="320"/>
    </location>
</feature>
<dbReference type="Gene3D" id="3.30.200.20">
    <property type="entry name" value="Phosphorylase Kinase, domain 1"/>
    <property type="match status" value="1"/>
</dbReference>
<dbReference type="Pfam" id="PF01636">
    <property type="entry name" value="APH"/>
    <property type="match status" value="1"/>
</dbReference>